<feature type="compositionally biased region" description="Low complexity" evidence="1">
    <location>
        <begin position="167"/>
        <end position="189"/>
    </location>
</feature>
<dbReference type="Gene3D" id="3.10.20.90">
    <property type="entry name" value="Phosphatidylinositol 3-kinase Catalytic Subunit, Chain A, domain 1"/>
    <property type="match status" value="1"/>
</dbReference>
<proteinExistence type="predicted"/>
<gene>
    <name evidence="2" type="ORF">NEZAVI_LOCUS5278</name>
</gene>
<evidence type="ECO:0000313" key="3">
    <source>
        <dbReference type="Proteomes" id="UP001152798"/>
    </source>
</evidence>
<feature type="region of interest" description="Disordered" evidence="1">
    <location>
        <begin position="165"/>
        <end position="326"/>
    </location>
</feature>
<reference evidence="2" key="1">
    <citation type="submission" date="2022-01" db="EMBL/GenBank/DDBJ databases">
        <authorList>
            <person name="King R."/>
        </authorList>
    </citation>
    <scope>NUCLEOTIDE SEQUENCE</scope>
</reference>
<keyword evidence="3" id="KW-1185">Reference proteome</keyword>
<dbReference type="InterPro" id="IPR029071">
    <property type="entry name" value="Ubiquitin-like_domsf"/>
</dbReference>
<feature type="region of interest" description="Disordered" evidence="1">
    <location>
        <begin position="538"/>
        <end position="562"/>
    </location>
</feature>
<feature type="compositionally biased region" description="Polar residues" evidence="1">
    <location>
        <begin position="260"/>
        <end position="280"/>
    </location>
</feature>
<feature type="compositionally biased region" description="Low complexity" evidence="1">
    <location>
        <begin position="542"/>
        <end position="554"/>
    </location>
</feature>
<dbReference type="AlphaFoldDB" id="A0A9P0E6M8"/>
<dbReference type="Proteomes" id="UP001152798">
    <property type="component" value="Chromosome 3"/>
</dbReference>
<evidence type="ECO:0000256" key="1">
    <source>
        <dbReference type="SAM" id="MobiDB-lite"/>
    </source>
</evidence>
<dbReference type="InterPro" id="IPR039895">
    <property type="entry name" value="COBL-like"/>
</dbReference>
<feature type="region of interest" description="Disordered" evidence="1">
    <location>
        <begin position="1054"/>
        <end position="1089"/>
    </location>
</feature>
<dbReference type="OrthoDB" id="8882621at2759"/>
<dbReference type="GO" id="GO:0003785">
    <property type="term" value="F:actin monomer binding"/>
    <property type="evidence" value="ECO:0007669"/>
    <property type="project" value="InterPro"/>
</dbReference>
<dbReference type="PANTHER" id="PTHR21557">
    <property type="entry name" value="CORDON-BLEU"/>
    <property type="match status" value="1"/>
</dbReference>
<sequence length="1108" mass="123601">MMDLLVQVTTAYKISPAGYILQPYGETGLLPYKPSTPIGALDTWIVHIVPKNQSLQNPSNKINLKQIIPPFEQTLRFQVNLPRNQLYVTRVSGRCSMRDILHQACTEKNLDPSKYTLRHPKQLDKPLYDDLSIAEYGHNQVTMLSIKNLPTAVLTEDILQMNKYKTQSDSGSGSAASSVSPVVPVQPSKPVRKRRPAPKPPVQQRKEQSQKQQSETIICHSRTSSDSSGYHEASVLSESPDSNNSSLPDSLPRRSKLPTAETNNSRETNKLSRSLSNLHQASTSASAKSTLKPAQSVSCLAPSRKKKPAPAPPVPIAEEKEDKSATLPPCSRLMESTEERIEAPINKKPAPVRAPSPVNTVVPVTRQRISKPKAPVPRPRSTSFENTRLNQNIFDKLEVIISEKIAPQAPQSENTDSDNARLDAEIERMFDQATREHVSLESGVELSRGPSPDWNWEYRLPAPPTFRDDVTVPSLSDLSLSSPLKQILFEPLDTAKELIIEESETETDGLNVELNLRELETINENELIEDVHTEADVHRNLENVNTSSETNNNKSSEKKSDIVYNGEINGDIHIDNNKQNQINKTDQINVSSKTNLSEIVNTKNSSDSNENIIQITPKIREENLETKIVDTKPKIVIINKKNHVEEPIQNGIHSKTNFKSEKVCISIKNEELQNSTKVINKARVDRSDAIIRVNGKVERSQEQSAIINELATVISERQQKPPKEVKPEPRQDRPLSLPLENFKITTYTSSKPVEIYKEGRTPQKAPVKESNLVVRRNSFTEEKKGSPSVKRSASAITNLQRRLELSRSNGNLLEVEETPVRHFQRNLRKTTSELIINIDTDEQKGVVRKQETGLQSLQVLRSILPQLSQSQGALNTVDQINEKKEEKPAVHLTTWGERPKRQVSIKTDKDYVVGGTKSEATVICSTSTTTITPPPPSSTSKSITVEVVSPVTRLAVTSESPSDRTINRSPRTSVYKSMETGNTKAIKLPDLGRIPVVRGVELKKHPTTSERPPLENGFMLNGHTEKSFSQSPPWLAESRQLRPPSYLFGCEPKVYSPPPAPTPPPMVKLKPASQRELLKQSVASDPREELLSSIRNFGKSSLRKVSTR</sequence>
<protein>
    <recommendedName>
        <fullName evidence="4">WH2 domain-containing protein</fullName>
    </recommendedName>
</protein>
<dbReference type="SUPFAM" id="SSF54236">
    <property type="entry name" value="Ubiquitin-like"/>
    <property type="match status" value="1"/>
</dbReference>
<feature type="compositionally biased region" description="Pro residues" evidence="1">
    <location>
        <begin position="1055"/>
        <end position="1066"/>
    </location>
</feature>
<dbReference type="PANTHER" id="PTHR21557:SF2">
    <property type="entry name" value="CORDON-BLEU PROTEIN-LIKE 1"/>
    <property type="match status" value="1"/>
</dbReference>
<organism evidence="2 3">
    <name type="scientific">Nezara viridula</name>
    <name type="common">Southern green stink bug</name>
    <name type="synonym">Cimex viridulus</name>
    <dbReference type="NCBI Taxonomy" id="85310"/>
    <lineage>
        <taxon>Eukaryota</taxon>
        <taxon>Metazoa</taxon>
        <taxon>Ecdysozoa</taxon>
        <taxon>Arthropoda</taxon>
        <taxon>Hexapoda</taxon>
        <taxon>Insecta</taxon>
        <taxon>Pterygota</taxon>
        <taxon>Neoptera</taxon>
        <taxon>Paraneoptera</taxon>
        <taxon>Hemiptera</taxon>
        <taxon>Heteroptera</taxon>
        <taxon>Panheteroptera</taxon>
        <taxon>Pentatomomorpha</taxon>
        <taxon>Pentatomoidea</taxon>
        <taxon>Pentatomidae</taxon>
        <taxon>Pentatominae</taxon>
        <taxon>Nezara</taxon>
    </lineage>
</organism>
<name>A0A9P0E6M8_NEZVI</name>
<evidence type="ECO:0008006" key="4">
    <source>
        <dbReference type="Google" id="ProtNLM"/>
    </source>
</evidence>
<evidence type="ECO:0000313" key="2">
    <source>
        <dbReference type="EMBL" id="CAH1394914.1"/>
    </source>
</evidence>
<feature type="compositionally biased region" description="Low complexity" evidence="1">
    <location>
        <begin position="234"/>
        <end position="250"/>
    </location>
</feature>
<accession>A0A9P0E6M8</accession>
<dbReference type="EMBL" id="OV725079">
    <property type="protein sequence ID" value="CAH1394914.1"/>
    <property type="molecule type" value="Genomic_DNA"/>
</dbReference>
<feature type="compositionally biased region" description="Low complexity" evidence="1">
    <location>
        <begin position="281"/>
        <end position="294"/>
    </location>
</feature>